<accession>A0ABV2EE21</accession>
<reference evidence="2 3" key="1">
    <citation type="submission" date="2024-06" db="EMBL/GenBank/DDBJ databases">
        <title>Genomic Encyclopedia of Type Strains, Phase IV (KMG-IV): sequencing the most valuable type-strain genomes for metagenomic binning, comparative biology and taxonomic classification.</title>
        <authorList>
            <person name="Goeker M."/>
        </authorList>
    </citation>
    <scope>NUCLEOTIDE SEQUENCE [LARGE SCALE GENOMIC DNA]</scope>
    <source>
        <strain evidence="2 3">DSM 17809</strain>
    </source>
</reference>
<dbReference type="EMBL" id="JBEPLU010000001">
    <property type="protein sequence ID" value="MET3525260.1"/>
    <property type="molecule type" value="Genomic_DNA"/>
</dbReference>
<dbReference type="RefSeq" id="WP_331929550.1">
    <property type="nucleotide sequence ID" value="NZ_JBEPLU010000001.1"/>
</dbReference>
<name>A0ABV2EE21_9CAUL</name>
<sequence>MAHKSEISLLAGLTSLVGAAVTGQFALRHIQSIQAVGPICGDGAEPHCAWCPATLALLALGLVLLTLSAGRRQVALRQCAGVKSD</sequence>
<evidence type="ECO:0000313" key="3">
    <source>
        <dbReference type="Proteomes" id="UP001549110"/>
    </source>
</evidence>
<keyword evidence="1" id="KW-1133">Transmembrane helix</keyword>
<gene>
    <name evidence="2" type="ORF">ABID41_000355</name>
</gene>
<organism evidence="2 3">
    <name type="scientific">Phenylobacterium koreense</name>
    <dbReference type="NCBI Taxonomy" id="266125"/>
    <lineage>
        <taxon>Bacteria</taxon>
        <taxon>Pseudomonadati</taxon>
        <taxon>Pseudomonadota</taxon>
        <taxon>Alphaproteobacteria</taxon>
        <taxon>Caulobacterales</taxon>
        <taxon>Caulobacteraceae</taxon>
        <taxon>Phenylobacterium</taxon>
    </lineage>
</organism>
<feature type="transmembrane region" description="Helical" evidence="1">
    <location>
        <begin position="47"/>
        <end position="67"/>
    </location>
</feature>
<keyword evidence="1" id="KW-0472">Membrane</keyword>
<dbReference type="Proteomes" id="UP001549110">
    <property type="component" value="Unassembled WGS sequence"/>
</dbReference>
<keyword evidence="1" id="KW-0812">Transmembrane</keyword>
<protein>
    <submittedName>
        <fullName evidence="2">Uncharacterized protein</fullName>
    </submittedName>
</protein>
<comment type="caution">
    <text evidence="2">The sequence shown here is derived from an EMBL/GenBank/DDBJ whole genome shotgun (WGS) entry which is preliminary data.</text>
</comment>
<proteinExistence type="predicted"/>
<evidence type="ECO:0000256" key="1">
    <source>
        <dbReference type="SAM" id="Phobius"/>
    </source>
</evidence>
<keyword evidence="3" id="KW-1185">Reference proteome</keyword>
<evidence type="ECO:0000313" key="2">
    <source>
        <dbReference type="EMBL" id="MET3525260.1"/>
    </source>
</evidence>